<comment type="caution">
    <text evidence="1">The sequence shown here is derived from an EMBL/GenBank/DDBJ whole genome shotgun (WGS) entry which is preliminary data.</text>
</comment>
<sequence>AGDSVLALSYALSLDLRWKGGGVYTIVEDD</sequence>
<name>A0A392RG57_9FABA</name>
<evidence type="ECO:0000313" key="1">
    <source>
        <dbReference type="EMBL" id="MCI35598.1"/>
    </source>
</evidence>
<dbReference type="EMBL" id="LXQA010224997">
    <property type="protein sequence ID" value="MCI35598.1"/>
    <property type="molecule type" value="Genomic_DNA"/>
</dbReference>
<protein>
    <submittedName>
        <fullName evidence="1">Uncharacterized protein</fullName>
    </submittedName>
</protein>
<evidence type="ECO:0000313" key="2">
    <source>
        <dbReference type="Proteomes" id="UP000265520"/>
    </source>
</evidence>
<feature type="non-terminal residue" evidence="1">
    <location>
        <position position="1"/>
    </location>
</feature>
<proteinExistence type="predicted"/>
<dbReference type="AlphaFoldDB" id="A0A392RG57"/>
<reference evidence="1 2" key="1">
    <citation type="journal article" date="2018" name="Front. Plant Sci.">
        <title>Red Clover (Trifolium pratense) and Zigzag Clover (T. medium) - A Picture of Genomic Similarities and Differences.</title>
        <authorList>
            <person name="Dluhosova J."/>
            <person name="Istvanek J."/>
            <person name="Nedelnik J."/>
            <person name="Repkova J."/>
        </authorList>
    </citation>
    <scope>NUCLEOTIDE SEQUENCE [LARGE SCALE GENOMIC DNA]</scope>
    <source>
        <strain evidence="2">cv. 10/8</strain>
        <tissue evidence="1">Leaf</tissue>
    </source>
</reference>
<organism evidence="1 2">
    <name type="scientific">Trifolium medium</name>
    <dbReference type="NCBI Taxonomy" id="97028"/>
    <lineage>
        <taxon>Eukaryota</taxon>
        <taxon>Viridiplantae</taxon>
        <taxon>Streptophyta</taxon>
        <taxon>Embryophyta</taxon>
        <taxon>Tracheophyta</taxon>
        <taxon>Spermatophyta</taxon>
        <taxon>Magnoliopsida</taxon>
        <taxon>eudicotyledons</taxon>
        <taxon>Gunneridae</taxon>
        <taxon>Pentapetalae</taxon>
        <taxon>rosids</taxon>
        <taxon>fabids</taxon>
        <taxon>Fabales</taxon>
        <taxon>Fabaceae</taxon>
        <taxon>Papilionoideae</taxon>
        <taxon>50 kb inversion clade</taxon>
        <taxon>NPAAA clade</taxon>
        <taxon>Hologalegina</taxon>
        <taxon>IRL clade</taxon>
        <taxon>Trifolieae</taxon>
        <taxon>Trifolium</taxon>
    </lineage>
</organism>
<dbReference type="Proteomes" id="UP000265520">
    <property type="component" value="Unassembled WGS sequence"/>
</dbReference>
<accession>A0A392RG57</accession>
<keyword evidence="2" id="KW-1185">Reference proteome</keyword>